<protein>
    <submittedName>
        <fullName evidence="11">TRAP-type C4-dicarboxylate transport system, small permease component</fullName>
    </submittedName>
</protein>
<dbReference type="STRING" id="321763.SAMN04488692_102159"/>
<keyword evidence="12" id="KW-1185">Reference proteome</keyword>
<dbReference type="RefSeq" id="WP_089758057.1">
    <property type="nucleotide sequence ID" value="NZ_FNGO01000002.1"/>
</dbReference>
<keyword evidence="6 9" id="KW-1133">Transmembrane helix</keyword>
<dbReference type="InterPro" id="IPR055348">
    <property type="entry name" value="DctQ"/>
</dbReference>
<keyword evidence="3" id="KW-1003">Cell membrane</keyword>
<comment type="subcellular location">
    <subcellularLocation>
        <location evidence="1">Cell inner membrane</location>
        <topology evidence="1">Multi-pass membrane protein</topology>
    </subcellularLocation>
</comment>
<evidence type="ECO:0000256" key="5">
    <source>
        <dbReference type="ARBA" id="ARBA00022692"/>
    </source>
</evidence>
<keyword evidence="2" id="KW-0813">Transport</keyword>
<evidence type="ECO:0000313" key="12">
    <source>
        <dbReference type="Proteomes" id="UP000199476"/>
    </source>
</evidence>
<dbReference type="AlphaFoldDB" id="A0A1G9IB07"/>
<evidence type="ECO:0000256" key="7">
    <source>
        <dbReference type="ARBA" id="ARBA00023136"/>
    </source>
</evidence>
<dbReference type="EMBL" id="FNGO01000002">
    <property type="protein sequence ID" value="SDL22245.1"/>
    <property type="molecule type" value="Genomic_DNA"/>
</dbReference>
<evidence type="ECO:0000256" key="9">
    <source>
        <dbReference type="SAM" id="Phobius"/>
    </source>
</evidence>
<proteinExistence type="inferred from homology"/>
<keyword evidence="5 9" id="KW-0812">Transmembrane</keyword>
<feature type="transmembrane region" description="Helical" evidence="9">
    <location>
        <begin position="125"/>
        <end position="147"/>
    </location>
</feature>
<dbReference type="PANTHER" id="PTHR35011:SF10">
    <property type="entry name" value="TRAP TRANSPORTER SMALL PERMEASE PROTEIN"/>
    <property type="match status" value="1"/>
</dbReference>
<feature type="transmembrane region" description="Helical" evidence="9">
    <location>
        <begin position="92"/>
        <end position="113"/>
    </location>
</feature>
<evidence type="ECO:0000256" key="4">
    <source>
        <dbReference type="ARBA" id="ARBA00022519"/>
    </source>
</evidence>
<reference evidence="11 12" key="1">
    <citation type="submission" date="2016-10" db="EMBL/GenBank/DDBJ databases">
        <authorList>
            <person name="de Groot N.N."/>
        </authorList>
    </citation>
    <scope>NUCLEOTIDE SEQUENCE [LARGE SCALE GENOMIC DNA]</scope>
    <source>
        <strain evidence="11 12">SLAS-1</strain>
    </source>
</reference>
<evidence type="ECO:0000313" key="11">
    <source>
        <dbReference type="EMBL" id="SDL22245.1"/>
    </source>
</evidence>
<dbReference type="Pfam" id="PF04290">
    <property type="entry name" value="DctQ"/>
    <property type="match status" value="1"/>
</dbReference>
<accession>A0A1G9IB07</accession>
<dbReference type="GO" id="GO:0022857">
    <property type="term" value="F:transmembrane transporter activity"/>
    <property type="evidence" value="ECO:0007669"/>
    <property type="project" value="TreeGrafter"/>
</dbReference>
<keyword evidence="4" id="KW-0997">Cell inner membrane</keyword>
<feature type="domain" description="Tripartite ATP-independent periplasmic transporters DctQ component" evidence="10">
    <location>
        <begin position="29"/>
        <end position="156"/>
    </location>
</feature>
<dbReference type="GO" id="GO:0005886">
    <property type="term" value="C:plasma membrane"/>
    <property type="evidence" value="ECO:0007669"/>
    <property type="project" value="UniProtKB-SubCell"/>
</dbReference>
<sequence length="180" mass="20026">MNIFRIAERISEILGWITLMVVIFLTGLMTLTVLAGVFFRYVLVSPLGWTEALARYLMIWSALLTVSIGIKDQEHVGLIILVDKLPKKVAKIWNLVVSILVILFLFELTRRGINMAIGGLSQRSLSLGVTMFWPLMSVPVSAGLALIQQILHVITSLDPEADKSDIFGETEVEEALKETT</sequence>
<dbReference type="Proteomes" id="UP000199476">
    <property type="component" value="Unassembled WGS sequence"/>
</dbReference>
<feature type="transmembrane region" description="Helical" evidence="9">
    <location>
        <begin position="12"/>
        <end position="41"/>
    </location>
</feature>
<dbReference type="GO" id="GO:0015740">
    <property type="term" value="P:C4-dicarboxylate transport"/>
    <property type="evidence" value="ECO:0007669"/>
    <property type="project" value="TreeGrafter"/>
</dbReference>
<keyword evidence="7 9" id="KW-0472">Membrane</keyword>
<evidence type="ECO:0000256" key="6">
    <source>
        <dbReference type="ARBA" id="ARBA00022989"/>
    </source>
</evidence>
<organism evidence="11 12">
    <name type="scientific">Halarsenatibacter silvermanii</name>
    <dbReference type="NCBI Taxonomy" id="321763"/>
    <lineage>
        <taxon>Bacteria</taxon>
        <taxon>Bacillati</taxon>
        <taxon>Bacillota</taxon>
        <taxon>Clostridia</taxon>
        <taxon>Halanaerobiales</taxon>
        <taxon>Halarsenatibacteraceae</taxon>
        <taxon>Halarsenatibacter</taxon>
    </lineage>
</organism>
<comment type="similarity">
    <text evidence="8">Belongs to the TRAP transporter small permease family.</text>
</comment>
<evidence type="ECO:0000259" key="10">
    <source>
        <dbReference type="Pfam" id="PF04290"/>
    </source>
</evidence>
<evidence type="ECO:0000256" key="1">
    <source>
        <dbReference type="ARBA" id="ARBA00004429"/>
    </source>
</evidence>
<evidence type="ECO:0000256" key="8">
    <source>
        <dbReference type="ARBA" id="ARBA00038436"/>
    </source>
</evidence>
<name>A0A1G9IB07_9FIRM</name>
<gene>
    <name evidence="11" type="ORF">SAMN04488692_102159</name>
</gene>
<dbReference type="PANTHER" id="PTHR35011">
    <property type="entry name" value="2,3-DIKETO-L-GULONATE TRAP TRANSPORTER SMALL PERMEASE PROTEIN YIAM"/>
    <property type="match status" value="1"/>
</dbReference>
<evidence type="ECO:0000256" key="3">
    <source>
        <dbReference type="ARBA" id="ARBA00022475"/>
    </source>
</evidence>
<dbReference type="OrthoDB" id="9814265at2"/>
<feature type="transmembrane region" description="Helical" evidence="9">
    <location>
        <begin position="53"/>
        <end position="71"/>
    </location>
</feature>
<evidence type="ECO:0000256" key="2">
    <source>
        <dbReference type="ARBA" id="ARBA00022448"/>
    </source>
</evidence>
<dbReference type="InterPro" id="IPR007387">
    <property type="entry name" value="TRAP_DctQ"/>
</dbReference>